<dbReference type="AlphaFoldDB" id="A0A2U9AZK1"/>
<evidence type="ECO:0000313" key="3">
    <source>
        <dbReference type="Proteomes" id="UP000246464"/>
    </source>
</evidence>
<feature type="signal peptide" evidence="1">
    <location>
        <begin position="1"/>
        <end position="30"/>
    </location>
</feature>
<dbReference type="EMBL" id="CP026243">
    <property type="protein sequence ID" value="AWO97070.1"/>
    <property type="molecule type" value="Genomic_DNA"/>
</dbReference>
<evidence type="ECO:0000313" key="2">
    <source>
        <dbReference type="EMBL" id="AWO97070.1"/>
    </source>
</evidence>
<gene>
    <name evidence="2" type="ORF">SMAX5B_005031</name>
</gene>
<proteinExistence type="predicted"/>
<dbReference type="InterPro" id="IPR036852">
    <property type="entry name" value="Peptidase_S8/S53_dom_sf"/>
</dbReference>
<evidence type="ECO:0000256" key="1">
    <source>
        <dbReference type="SAM" id="SignalP"/>
    </source>
</evidence>
<dbReference type="SUPFAM" id="SSF52743">
    <property type="entry name" value="Subtilisin-like"/>
    <property type="match status" value="1"/>
</dbReference>
<sequence length="84" mass="9124">MYKQAPILNLESILAALLLYWLCTGPNVQGQYSAGGFDLNVMPVWSNNITGHGVVVSIVDDGEFDLHSYAPNSGPSEERVKDLS</sequence>
<accession>A0A2U9AZK1</accession>
<dbReference type="GO" id="GO:0004252">
    <property type="term" value="F:serine-type endopeptidase activity"/>
    <property type="evidence" value="ECO:0007669"/>
    <property type="project" value="InterPro"/>
</dbReference>
<reference evidence="2 3" key="1">
    <citation type="submission" date="2017-12" db="EMBL/GenBank/DDBJ databases">
        <title>Integrating genomic resources of turbot (Scophthalmus maximus) in depth evaluation of genetic and physical mapping variation across individuals.</title>
        <authorList>
            <person name="Martinez P."/>
        </authorList>
    </citation>
    <scope>NUCLEOTIDE SEQUENCE [LARGE SCALE GENOMIC DNA]</scope>
</reference>
<keyword evidence="1" id="KW-0732">Signal</keyword>
<name>A0A2U9AZK1_SCOMX</name>
<protein>
    <submittedName>
        <fullName evidence="2">Putative proprotein convertase subtilisin/kexin type 4-like</fullName>
    </submittedName>
</protein>
<dbReference type="Proteomes" id="UP000246464">
    <property type="component" value="Chromosome 1"/>
</dbReference>
<organism evidence="2 3">
    <name type="scientific">Scophthalmus maximus</name>
    <name type="common">Turbot</name>
    <name type="synonym">Psetta maxima</name>
    <dbReference type="NCBI Taxonomy" id="52904"/>
    <lineage>
        <taxon>Eukaryota</taxon>
        <taxon>Metazoa</taxon>
        <taxon>Chordata</taxon>
        <taxon>Craniata</taxon>
        <taxon>Vertebrata</taxon>
        <taxon>Euteleostomi</taxon>
        <taxon>Actinopterygii</taxon>
        <taxon>Neopterygii</taxon>
        <taxon>Teleostei</taxon>
        <taxon>Neoteleostei</taxon>
        <taxon>Acanthomorphata</taxon>
        <taxon>Carangaria</taxon>
        <taxon>Pleuronectiformes</taxon>
        <taxon>Pleuronectoidei</taxon>
        <taxon>Scophthalmidae</taxon>
        <taxon>Scophthalmus</taxon>
    </lineage>
</organism>
<feature type="chain" id="PRO_5015973188" evidence="1">
    <location>
        <begin position="31"/>
        <end position="84"/>
    </location>
</feature>
<keyword evidence="3" id="KW-1185">Reference proteome</keyword>
<dbReference type="GO" id="GO:0006508">
    <property type="term" value="P:proteolysis"/>
    <property type="evidence" value="ECO:0007669"/>
    <property type="project" value="InterPro"/>
</dbReference>